<reference evidence="8 9" key="1">
    <citation type="journal article" date="2016" name="Sci. Rep.">
        <title>The Dendrobium catenatum Lindl. genome sequence provides insights into polysaccharide synthase, floral development and adaptive evolution.</title>
        <authorList>
            <person name="Zhang G.Q."/>
            <person name="Xu Q."/>
            <person name="Bian C."/>
            <person name="Tsai W.C."/>
            <person name="Yeh C.M."/>
            <person name="Liu K.W."/>
            <person name="Yoshida K."/>
            <person name="Zhang L.S."/>
            <person name="Chang S.B."/>
            <person name="Chen F."/>
            <person name="Shi Y."/>
            <person name="Su Y.Y."/>
            <person name="Zhang Y.Q."/>
            <person name="Chen L.J."/>
            <person name="Yin Y."/>
            <person name="Lin M."/>
            <person name="Huang H."/>
            <person name="Deng H."/>
            <person name="Wang Z.W."/>
            <person name="Zhu S.L."/>
            <person name="Zhao X."/>
            <person name="Deng C."/>
            <person name="Niu S.C."/>
            <person name="Huang J."/>
            <person name="Wang M."/>
            <person name="Liu G.H."/>
            <person name="Yang H.J."/>
            <person name="Xiao X.J."/>
            <person name="Hsiao Y.Y."/>
            <person name="Wu W.L."/>
            <person name="Chen Y.Y."/>
            <person name="Mitsuda N."/>
            <person name="Ohme-Takagi M."/>
            <person name="Luo Y.B."/>
            <person name="Van de Peer Y."/>
            <person name="Liu Z.J."/>
        </authorList>
    </citation>
    <scope>NUCLEOTIDE SEQUENCE [LARGE SCALE GENOMIC DNA]</scope>
    <source>
        <tissue evidence="8">The whole plant</tissue>
    </source>
</reference>
<dbReference type="InterPro" id="IPR001180">
    <property type="entry name" value="CNH_dom"/>
</dbReference>
<evidence type="ECO:0000259" key="7">
    <source>
        <dbReference type="PROSITE" id="PS50219"/>
    </source>
</evidence>
<gene>
    <name evidence="8" type="primary">PCMP-E63</name>
    <name evidence="8" type="ORF">MA16_Dca020419</name>
</gene>
<dbReference type="Gene3D" id="1.25.40.10">
    <property type="entry name" value="Tetratricopeptide repeat domain"/>
    <property type="match status" value="1"/>
</dbReference>
<keyword evidence="9" id="KW-1185">Reference proteome</keyword>
<accession>A0A2I0VB69</accession>
<evidence type="ECO:0000313" key="9">
    <source>
        <dbReference type="Proteomes" id="UP000233837"/>
    </source>
</evidence>
<name>A0A2I0VB69_9ASPA</name>
<dbReference type="EMBL" id="KZ503900">
    <property type="protein sequence ID" value="PKU60647.1"/>
    <property type="molecule type" value="Genomic_DNA"/>
</dbReference>
<keyword evidence="3" id="KW-0963">Cytoplasm</keyword>
<dbReference type="InterPro" id="IPR032914">
    <property type="entry name" value="Vam6/VPS39/TRAP1"/>
</dbReference>
<evidence type="ECO:0000256" key="4">
    <source>
        <dbReference type="ARBA" id="ARBA00022737"/>
    </source>
</evidence>
<comment type="subcellular location">
    <subcellularLocation>
        <location evidence="1">Cytoplasm</location>
    </subcellularLocation>
</comment>
<dbReference type="GO" id="GO:0015031">
    <property type="term" value="P:protein transport"/>
    <property type="evidence" value="ECO:0007669"/>
    <property type="project" value="UniProtKB-KW"/>
</dbReference>
<protein>
    <submittedName>
        <fullName evidence="8">Pentatricopeptide repeat-containing protein</fullName>
    </submittedName>
</protein>
<dbReference type="PANTHER" id="PTHR12894">
    <property type="entry name" value="CNH DOMAIN CONTAINING"/>
    <property type="match status" value="1"/>
</dbReference>
<dbReference type="InterPro" id="IPR002885">
    <property type="entry name" value="PPR_rpt"/>
</dbReference>
<evidence type="ECO:0000256" key="3">
    <source>
        <dbReference type="ARBA" id="ARBA00022490"/>
    </source>
</evidence>
<sequence>MAWCGENICLGIGKEYIILNSTTGATSKVFSSGRSIPLVVPLPSGELILGKDDVGVFVDQNGKLLQDGRICWSEAPSSIVIHKPYGLARLPRHVEIRSLYAPYPLVQTIVLRDVHLLQQSNNCAIAAVGSSIYGLLHVPVGAQIVQLTASGNFVGALALCKLLPPEDSSLRAAKEASIHIRYGHYLFDNGSYEESMDQFLASQVDITYVLSLYPSITLPKDLTIVEPEKFQEQTGALSREGSLQDAKHLHGRMAIIGISPNICIFNSLINGYCRFGLLEEGVKLFKDLAGCSLEPDGLCLSSLIYGYCTKVEEGNHYLNSMRSVHGIEPGPDHYTCMVDLFGRADLLQEALNLINSIPDGPHSETWGALLSATVSI</sequence>
<feature type="repeat" description="PPR" evidence="6">
    <location>
        <begin position="261"/>
        <end position="295"/>
    </location>
</feature>
<dbReference type="Proteomes" id="UP000233837">
    <property type="component" value="Unassembled WGS sequence"/>
</dbReference>
<dbReference type="PROSITE" id="PS51375">
    <property type="entry name" value="PPR"/>
    <property type="match status" value="1"/>
</dbReference>
<evidence type="ECO:0000256" key="2">
    <source>
        <dbReference type="ARBA" id="ARBA00022448"/>
    </source>
</evidence>
<dbReference type="NCBIfam" id="TIGR00756">
    <property type="entry name" value="PPR"/>
    <property type="match status" value="1"/>
</dbReference>
<keyword evidence="5" id="KW-0653">Protein transport</keyword>
<keyword evidence="4" id="KW-0677">Repeat</keyword>
<dbReference type="InterPro" id="IPR011990">
    <property type="entry name" value="TPR-like_helical_dom_sf"/>
</dbReference>
<dbReference type="PANTHER" id="PTHR12894:SF27">
    <property type="entry name" value="TRANSFORMING GROWTH FACTOR-BETA RECEPTOR-ASSOCIATED PROTEIN 1"/>
    <property type="match status" value="1"/>
</dbReference>
<feature type="domain" description="CNH" evidence="7">
    <location>
        <begin position="1"/>
        <end position="124"/>
    </location>
</feature>
<dbReference type="GO" id="GO:0016020">
    <property type="term" value="C:membrane"/>
    <property type="evidence" value="ECO:0007669"/>
    <property type="project" value="TreeGrafter"/>
</dbReference>
<dbReference type="PROSITE" id="PS50219">
    <property type="entry name" value="CNH"/>
    <property type="match status" value="1"/>
</dbReference>
<dbReference type="AlphaFoldDB" id="A0A2I0VB69"/>
<reference evidence="8 9" key="2">
    <citation type="journal article" date="2017" name="Nature">
        <title>The Apostasia genome and the evolution of orchids.</title>
        <authorList>
            <person name="Zhang G.Q."/>
            <person name="Liu K.W."/>
            <person name="Li Z."/>
            <person name="Lohaus R."/>
            <person name="Hsiao Y.Y."/>
            <person name="Niu S.C."/>
            <person name="Wang J.Y."/>
            <person name="Lin Y.C."/>
            <person name="Xu Q."/>
            <person name="Chen L.J."/>
            <person name="Yoshida K."/>
            <person name="Fujiwara S."/>
            <person name="Wang Z.W."/>
            <person name="Zhang Y.Q."/>
            <person name="Mitsuda N."/>
            <person name="Wang M."/>
            <person name="Liu G.H."/>
            <person name="Pecoraro L."/>
            <person name="Huang H.X."/>
            <person name="Xiao X.J."/>
            <person name="Lin M."/>
            <person name="Wu X.Y."/>
            <person name="Wu W.L."/>
            <person name="Chen Y.Y."/>
            <person name="Chang S.B."/>
            <person name="Sakamoto S."/>
            <person name="Ohme-Takagi M."/>
            <person name="Yagi M."/>
            <person name="Zeng S.J."/>
            <person name="Shen C.Y."/>
            <person name="Yeh C.M."/>
            <person name="Luo Y.B."/>
            <person name="Tsai W.C."/>
            <person name="Van de Peer Y."/>
            <person name="Liu Z.J."/>
        </authorList>
    </citation>
    <scope>NUCLEOTIDE SEQUENCE [LARGE SCALE GENOMIC DNA]</scope>
    <source>
        <tissue evidence="8">The whole plant</tissue>
    </source>
</reference>
<dbReference type="GO" id="GO:0005737">
    <property type="term" value="C:cytoplasm"/>
    <property type="evidence" value="ECO:0007669"/>
    <property type="project" value="UniProtKB-SubCell"/>
</dbReference>
<evidence type="ECO:0000313" key="8">
    <source>
        <dbReference type="EMBL" id="PKU60647.1"/>
    </source>
</evidence>
<evidence type="ECO:0000256" key="5">
    <source>
        <dbReference type="ARBA" id="ARBA00022927"/>
    </source>
</evidence>
<dbReference type="Pfam" id="PF12854">
    <property type="entry name" value="PPR_1"/>
    <property type="match status" value="1"/>
</dbReference>
<evidence type="ECO:0000256" key="6">
    <source>
        <dbReference type="PROSITE-ProRule" id="PRU00708"/>
    </source>
</evidence>
<dbReference type="Pfam" id="PF01535">
    <property type="entry name" value="PPR"/>
    <property type="match status" value="1"/>
</dbReference>
<dbReference type="Pfam" id="PF00780">
    <property type="entry name" value="CNH"/>
    <property type="match status" value="1"/>
</dbReference>
<evidence type="ECO:0000256" key="1">
    <source>
        <dbReference type="ARBA" id="ARBA00004496"/>
    </source>
</evidence>
<dbReference type="GO" id="GO:0006914">
    <property type="term" value="P:autophagy"/>
    <property type="evidence" value="ECO:0007669"/>
    <property type="project" value="TreeGrafter"/>
</dbReference>
<dbReference type="GO" id="GO:0034058">
    <property type="term" value="P:endosomal vesicle fusion"/>
    <property type="evidence" value="ECO:0007669"/>
    <property type="project" value="TreeGrafter"/>
</dbReference>
<keyword evidence="2" id="KW-0813">Transport</keyword>
<proteinExistence type="predicted"/>
<organism evidence="8 9">
    <name type="scientific">Dendrobium catenatum</name>
    <dbReference type="NCBI Taxonomy" id="906689"/>
    <lineage>
        <taxon>Eukaryota</taxon>
        <taxon>Viridiplantae</taxon>
        <taxon>Streptophyta</taxon>
        <taxon>Embryophyta</taxon>
        <taxon>Tracheophyta</taxon>
        <taxon>Spermatophyta</taxon>
        <taxon>Magnoliopsida</taxon>
        <taxon>Liliopsida</taxon>
        <taxon>Asparagales</taxon>
        <taxon>Orchidaceae</taxon>
        <taxon>Epidendroideae</taxon>
        <taxon>Malaxideae</taxon>
        <taxon>Dendrobiinae</taxon>
        <taxon>Dendrobium</taxon>
    </lineage>
</organism>
<dbReference type="STRING" id="906689.A0A2I0VB69"/>